<feature type="non-terminal residue" evidence="1">
    <location>
        <position position="215"/>
    </location>
</feature>
<feature type="non-terminal residue" evidence="1">
    <location>
        <position position="1"/>
    </location>
</feature>
<evidence type="ECO:0008006" key="3">
    <source>
        <dbReference type="Google" id="ProtNLM"/>
    </source>
</evidence>
<dbReference type="PANTHER" id="PTHR47331:SF1">
    <property type="entry name" value="GAG-LIKE PROTEIN"/>
    <property type="match status" value="1"/>
</dbReference>
<dbReference type="Proteomes" id="UP001497623">
    <property type="component" value="Unassembled WGS sequence"/>
</dbReference>
<evidence type="ECO:0000313" key="2">
    <source>
        <dbReference type="Proteomes" id="UP001497623"/>
    </source>
</evidence>
<accession>A0AAV2R878</accession>
<dbReference type="Pfam" id="PF05380">
    <property type="entry name" value="Peptidase_A17"/>
    <property type="match status" value="1"/>
</dbReference>
<protein>
    <recommendedName>
        <fullName evidence="3">Reverse transcriptase/retrotransposon-derived protein RNase H-like domain-containing protein</fullName>
    </recommendedName>
</protein>
<comment type="caution">
    <text evidence="1">The sequence shown here is derived from an EMBL/GenBank/DDBJ whole genome shotgun (WGS) entry which is preliminary data.</text>
</comment>
<gene>
    <name evidence="1" type="ORF">MNOR_LOCUS20383</name>
</gene>
<dbReference type="AlphaFoldDB" id="A0AAV2R878"/>
<organism evidence="1 2">
    <name type="scientific">Meganyctiphanes norvegica</name>
    <name type="common">Northern krill</name>
    <name type="synonym">Thysanopoda norvegica</name>
    <dbReference type="NCBI Taxonomy" id="48144"/>
    <lineage>
        <taxon>Eukaryota</taxon>
        <taxon>Metazoa</taxon>
        <taxon>Ecdysozoa</taxon>
        <taxon>Arthropoda</taxon>
        <taxon>Crustacea</taxon>
        <taxon>Multicrustacea</taxon>
        <taxon>Malacostraca</taxon>
        <taxon>Eumalacostraca</taxon>
        <taxon>Eucarida</taxon>
        <taxon>Euphausiacea</taxon>
        <taxon>Euphausiidae</taxon>
        <taxon>Meganyctiphanes</taxon>
    </lineage>
</organism>
<dbReference type="InterPro" id="IPR008042">
    <property type="entry name" value="Retrotrans_Pao"/>
</dbReference>
<keyword evidence="2" id="KW-1185">Reference proteome</keyword>
<name>A0AAV2R878_MEGNR</name>
<dbReference type="PANTHER" id="PTHR47331">
    <property type="entry name" value="PHD-TYPE DOMAIN-CONTAINING PROTEIN"/>
    <property type="match status" value="1"/>
</dbReference>
<evidence type="ECO:0000313" key="1">
    <source>
        <dbReference type="EMBL" id="CAL4114269.1"/>
    </source>
</evidence>
<reference evidence="1 2" key="1">
    <citation type="submission" date="2024-05" db="EMBL/GenBank/DDBJ databases">
        <authorList>
            <person name="Wallberg A."/>
        </authorList>
    </citation>
    <scope>NUCLEOTIDE SEQUENCE [LARGE SCALE GENOMIC DNA]</scope>
</reference>
<sequence length="215" mass="24794">ENSKLKVLGMFWDYEQDIMFINEPQFEVEHVTKRTLLSDIAKIFDPMGFLSPLTILGRMLVQEAWESHLNWDTKLPADMITRWASLVIQLKAAINVPIPRWVGFKSYDKVSVHCFTDASDRALGAVVYIVDSVRSVMFSSKAKVCPIKMAHFTVPRKELTGFSLGLRFLIFVFSAIKKYFNPSSMHIWSDSTLNLSWCLSKRVHKELFIRARVDD</sequence>
<proteinExistence type="predicted"/>
<dbReference type="EMBL" id="CAXKWB010015728">
    <property type="protein sequence ID" value="CAL4114269.1"/>
    <property type="molecule type" value="Genomic_DNA"/>
</dbReference>